<protein>
    <recommendedName>
        <fullName evidence="1">Rad51-like C-terminal domain-containing protein</fullName>
    </recommendedName>
</protein>
<organism evidence="2 3">
    <name type="scientific">Phytophthora oleae</name>
    <dbReference type="NCBI Taxonomy" id="2107226"/>
    <lineage>
        <taxon>Eukaryota</taxon>
        <taxon>Sar</taxon>
        <taxon>Stramenopiles</taxon>
        <taxon>Oomycota</taxon>
        <taxon>Peronosporomycetes</taxon>
        <taxon>Peronosporales</taxon>
        <taxon>Peronosporaceae</taxon>
        <taxon>Phytophthora</taxon>
    </lineage>
</organism>
<dbReference type="SUPFAM" id="SSF52540">
    <property type="entry name" value="P-loop containing nucleoside triphosphate hydrolases"/>
    <property type="match status" value="1"/>
</dbReference>
<name>A0ABD3FGC2_9STRA</name>
<dbReference type="InterPro" id="IPR013632">
    <property type="entry name" value="Rad51_C"/>
</dbReference>
<dbReference type="Proteomes" id="UP001632037">
    <property type="component" value="Unassembled WGS sequence"/>
</dbReference>
<dbReference type="Pfam" id="PF08423">
    <property type="entry name" value="Rad51"/>
    <property type="match status" value="1"/>
</dbReference>
<accession>A0ABD3FGC2</accession>
<dbReference type="EMBL" id="JBIMZQ010000023">
    <property type="protein sequence ID" value="KAL3664736.1"/>
    <property type="molecule type" value="Genomic_DNA"/>
</dbReference>
<feature type="domain" description="Rad51-like C-terminal" evidence="1">
    <location>
        <begin position="7"/>
        <end position="92"/>
    </location>
</feature>
<gene>
    <name evidence="2" type="ORF">V7S43_010484</name>
</gene>
<reference evidence="2 3" key="1">
    <citation type="submission" date="2024-09" db="EMBL/GenBank/DDBJ databases">
        <title>Genome sequencing and assembly of Phytophthora oleae, isolate VK10A, causative agent of rot of olive drupes.</title>
        <authorList>
            <person name="Conti Taguali S."/>
            <person name="Riolo M."/>
            <person name="La Spada F."/>
            <person name="Cacciola S.O."/>
            <person name="Dionisio G."/>
        </authorList>
    </citation>
    <scope>NUCLEOTIDE SEQUENCE [LARGE SCALE GENOMIC DNA]</scope>
    <source>
        <strain evidence="2 3">VK10A</strain>
    </source>
</reference>
<keyword evidence="3" id="KW-1185">Reference proteome</keyword>
<sequence length="97" mass="10682">MFHLANCMRILSDQYGVVFVVTNQVTGDFNPRSAATGNGMRPALGLSWSHCVNQRLVITRHTDSVRRQLAVAFSPHLPAKNCLFQVTSEGVRPVDGD</sequence>
<dbReference type="InterPro" id="IPR027417">
    <property type="entry name" value="P-loop_NTPase"/>
</dbReference>
<dbReference type="AlphaFoldDB" id="A0ABD3FGC2"/>
<evidence type="ECO:0000313" key="2">
    <source>
        <dbReference type="EMBL" id="KAL3664736.1"/>
    </source>
</evidence>
<comment type="caution">
    <text evidence="2">The sequence shown here is derived from an EMBL/GenBank/DDBJ whole genome shotgun (WGS) entry which is preliminary data.</text>
</comment>
<proteinExistence type="predicted"/>
<evidence type="ECO:0000259" key="1">
    <source>
        <dbReference type="Pfam" id="PF08423"/>
    </source>
</evidence>
<evidence type="ECO:0000313" key="3">
    <source>
        <dbReference type="Proteomes" id="UP001632037"/>
    </source>
</evidence>
<dbReference type="PANTHER" id="PTHR46487:SF1">
    <property type="entry name" value="DNA REPAIR PROTEIN XRCC3"/>
    <property type="match status" value="1"/>
</dbReference>
<dbReference type="Gene3D" id="3.40.50.300">
    <property type="entry name" value="P-loop containing nucleotide triphosphate hydrolases"/>
    <property type="match status" value="1"/>
</dbReference>
<dbReference type="PANTHER" id="PTHR46487">
    <property type="entry name" value="DNA REPAIR PROTEIN XRCC3"/>
    <property type="match status" value="1"/>
</dbReference>